<name>A0A846WR15_9ACTN</name>
<comment type="caution">
    <text evidence="2">The sequence shown here is derived from an EMBL/GenBank/DDBJ whole genome shotgun (WGS) entry which is preliminary data.</text>
</comment>
<evidence type="ECO:0000313" key="3">
    <source>
        <dbReference type="Proteomes" id="UP000563898"/>
    </source>
</evidence>
<feature type="region of interest" description="Disordered" evidence="1">
    <location>
        <begin position="70"/>
        <end position="152"/>
    </location>
</feature>
<dbReference type="AlphaFoldDB" id="A0A846WR15"/>
<accession>A0A846WR15</accession>
<evidence type="ECO:0000256" key="1">
    <source>
        <dbReference type="SAM" id="MobiDB-lite"/>
    </source>
</evidence>
<dbReference type="Proteomes" id="UP000563898">
    <property type="component" value="Unassembled WGS sequence"/>
</dbReference>
<gene>
    <name evidence="2" type="ORF">HGA05_20470</name>
</gene>
<proteinExistence type="predicted"/>
<organism evidence="2 3">
    <name type="scientific">Gordonia polyisoprenivorans</name>
    <dbReference type="NCBI Taxonomy" id="84595"/>
    <lineage>
        <taxon>Bacteria</taxon>
        <taxon>Bacillati</taxon>
        <taxon>Actinomycetota</taxon>
        <taxon>Actinomycetes</taxon>
        <taxon>Mycobacteriales</taxon>
        <taxon>Gordoniaceae</taxon>
        <taxon>Gordonia</taxon>
    </lineage>
</organism>
<feature type="compositionally biased region" description="Acidic residues" evidence="1">
    <location>
        <begin position="70"/>
        <end position="86"/>
    </location>
</feature>
<evidence type="ECO:0000313" key="2">
    <source>
        <dbReference type="EMBL" id="NKY03949.1"/>
    </source>
</evidence>
<sequence length="152" mass="16240">MVDRIERNKDLIQELVESTATHVGQIATIITSAVADVAREIGEIVTDGFEMREAAQRAKADEAHHVIDAELADDHDEGALDAEDSLDAPAIEESATPDREPLNLEGSFEAPVVPQDLDESDPDSGADDRHADDTDGATLEGTMEAPVAPVEE</sequence>
<dbReference type="EMBL" id="JAAXPC010000013">
    <property type="protein sequence ID" value="NKY03949.1"/>
    <property type="molecule type" value="Genomic_DNA"/>
</dbReference>
<feature type="compositionally biased region" description="Acidic residues" evidence="1">
    <location>
        <begin position="116"/>
        <end position="125"/>
    </location>
</feature>
<reference evidence="2 3" key="1">
    <citation type="submission" date="2020-04" db="EMBL/GenBank/DDBJ databases">
        <title>MicrobeNet Type strains.</title>
        <authorList>
            <person name="Nicholson A.C."/>
        </authorList>
    </citation>
    <scope>NUCLEOTIDE SEQUENCE [LARGE SCALE GENOMIC DNA]</scope>
    <source>
        <strain evidence="2 3">ATCC BAA-14</strain>
    </source>
</reference>
<dbReference type="RefSeq" id="WP_006370938.1">
    <property type="nucleotide sequence ID" value="NZ_JAAXPC010000013.1"/>
</dbReference>
<protein>
    <submittedName>
        <fullName evidence="2">Uncharacterized protein</fullName>
    </submittedName>
</protein>